<dbReference type="PANTHER" id="PTHR45870">
    <property type="entry name" value="TUBULIN MONOGLYCYLASE TTLL3"/>
    <property type="match status" value="1"/>
</dbReference>
<evidence type="ECO:0000313" key="7">
    <source>
        <dbReference type="EMBL" id="KAG2868614.1"/>
    </source>
</evidence>
<dbReference type="EMBL" id="RCMG01000009">
    <property type="protein sequence ID" value="KAG2868614.1"/>
    <property type="molecule type" value="Genomic_DNA"/>
</dbReference>
<evidence type="ECO:0000256" key="6">
    <source>
        <dbReference type="SAM" id="MobiDB-lite"/>
    </source>
</evidence>
<feature type="compositionally biased region" description="Polar residues" evidence="6">
    <location>
        <begin position="29"/>
        <end position="58"/>
    </location>
</feature>
<evidence type="ECO:0000256" key="1">
    <source>
        <dbReference type="ARBA" id="ARBA00004496"/>
    </source>
</evidence>
<feature type="compositionally biased region" description="Acidic residues" evidence="6">
    <location>
        <begin position="1062"/>
        <end position="1076"/>
    </location>
</feature>
<dbReference type="CDD" id="cd22249">
    <property type="entry name" value="UDM1_RNF168_RNF169-like"/>
    <property type="match status" value="1"/>
</dbReference>
<feature type="compositionally biased region" description="Basic residues" evidence="6">
    <location>
        <begin position="202"/>
        <end position="215"/>
    </location>
</feature>
<feature type="region of interest" description="Disordered" evidence="6">
    <location>
        <begin position="1"/>
        <end position="331"/>
    </location>
</feature>
<feature type="compositionally biased region" description="Basic and acidic residues" evidence="6">
    <location>
        <begin position="317"/>
        <end position="331"/>
    </location>
</feature>
<dbReference type="GO" id="GO:0015630">
    <property type="term" value="C:microtubule cytoskeleton"/>
    <property type="evidence" value="ECO:0007669"/>
    <property type="project" value="TreeGrafter"/>
</dbReference>
<reference evidence="7" key="1">
    <citation type="submission" date="2018-10" db="EMBL/GenBank/DDBJ databases">
        <title>Effector identification in a new, highly contiguous assembly of the strawberry crown rot pathogen Phytophthora cactorum.</title>
        <authorList>
            <person name="Armitage A.D."/>
            <person name="Nellist C.F."/>
            <person name="Bates H."/>
            <person name="Vickerstaff R.J."/>
            <person name="Harrison R.J."/>
        </authorList>
    </citation>
    <scope>NUCLEOTIDE SEQUENCE</scope>
    <source>
        <strain evidence="7">15-7</strain>
    </source>
</reference>
<evidence type="ECO:0000313" key="8">
    <source>
        <dbReference type="Proteomes" id="UP000735874"/>
    </source>
</evidence>
<evidence type="ECO:0000256" key="5">
    <source>
        <dbReference type="ARBA" id="ARBA00022840"/>
    </source>
</evidence>
<keyword evidence="3" id="KW-0436">Ligase</keyword>
<feature type="compositionally biased region" description="Basic and acidic residues" evidence="6">
    <location>
        <begin position="1093"/>
        <end position="1118"/>
    </location>
</feature>
<name>A0A8T1A031_9STRA</name>
<dbReference type="VEuPathDB" id="FungiDB:PC110_g1246"/>
<feature type="compositionally biased region" description="Basic and acidic residues" evidence="6">
    <location>
        <begin position="292"/>
        <end position="306"/>
    </location>
</feature>
<dbReference type="PANTHER" id="PTHR45870:SF2">
    <property type="entry name" value="TUBULIN MONOGLYCYLASE TTLL3"/>
    <property type="match status" value="1"/>
</dbReference>
<dbReference type="AlphaFoldDB" id="A0A8T1A031"/>
<comment type="caution">
    <text evidence="7">The sequence shown here is derived from an EMBL/GenBank/DDBJ whole genome shotgun (WGS) entry which is preliminary data.</text>
</comment>
<dbReference type="GO" id="GO:0005737">
    <property type="term" value="C:cytoplasm"/>
    <property type="evidence" value="ECO:0007669"/>
    <property type="project" value="UniProtKB-SubCell"/>
</dbReference>
<dbReference type="PROSITE" id="PS51221">
    <property type="entry name" value="TTL"/>
    <property type="match status" value="1"/>
</dbReference>
<dbReference type="SUPFAM" id="SSF56059">
    <property type="entry name" value="Glutathione synthetase ATP-binding domain-like"/>
    <property type="match status" value="1"/>
</dbReference>
<dbReference type="InterPro" id="IPR004344">
    <property type="entry name" value="TTL/TTLL_fam"/>
</dbReference>
<feature type="region of interest" description="Disordered" evidence="6">
    <location>
        <begin position="343"/>
        <end position="376"/>
    </location>
</feature>
<feature type="compositionally biased region" description="Basic and acidic residues" evidence="6">
    <location>
        <begin position="119"/>
        <end position="144"/>
    </location>
</feature>
<feature type="region of interest" description="Disordered" evidence="6">
    <location>
        <begin position="1062"/>
        <end position="1126"/>
    </location>
</feature>
<accession>A0A8T1A031</accession>
<keyword evidence="5" id="KW-0067">ATP-binding</keyword>
<dbReference type="InterPro" id="IPR051437">
    <property type="entry name" value="TTLL_monoglycylase"/>
</dbReference>
<dbReference type="Gene3D" id="3.30.470.20">
    <property type="entry name" value="ATP-grasp fold, B domain"/>
    <property type="match status" value="1"/>
</dbReference>
<organism evidence="7 8">
    <name type="scientific">Phytophthora cactorum</name>
    <dbReference type="NCBI Taxonomy" id="29920"/>
    <lineage>
        <taxon>Eukaryota</taxon>
        <taxon>Sar</taxon>
        <taxon>Stramenopiles</taxon>
        <taxon>Oomycota</taxon>
        <taxon>Peronosporomycetes</taxon>
        <taxon>Peronosporales</taxon>
        <taxon>Peronosporaceae</taxon>
        <taxon>Phytophthora</taxon>
    </lineage>
</organism>
<keyword evidence="4" id="KW-0547">Nucleotide-binding</keyword>
<feature type="compositionally biased region" description="Low complexity" evidence="6">
    <location>
        <begin position="102"/>
        <end position="113"/>
    </location>
</feature>
<dbReference type="Pfam" id="PF03133">
    <property type="entry name" value="TTL"/>
    <property type="match status" value="1"/>
</dbReference>
<feature type="compositionally biased region" description="Basic and acidic residues" evidence="6">
    <location>
        <begin position="153"/>
        <end position="167"/>
    </location>
</feature>
<dbReference type="GO" id="GO:0070736">
    <property type="term" value="F:protein-glycine ligase activity, initiating"/>
    <property type="evidence" value="ECO:0007669"/>
    <property type="project" value="TreeGrafter"/>
</dbReference>
<dbReference type="Proteomes" id="UP000735874">
    <property type="component" value="Unassembled WGS sequence"/>
</dbReference>
<keyword evidence="2" id="KW-0963">Cytoplasm</keyword>
<feature type="compositionally biased region" description="Low complexity" evidence="6">
    <location>
        <begin position="347"/>
        <end position="359"/>
    </location>
</feature>
<dbReference type="GO" id="GO:0005524">
    <property type="term" value="F:ATP binding"/>
    <property type="evidence" value="ECO:0007669"/>
    <property type="project" value="UniProtKB-KW"/>
</dbReference>
<feature type="compositionally biased region" description="Low complexity" evidence="6">
    <location>
        <begin position="16"/>
        <end position="27"/>
    </location>
</feature>
<evidence type="ECO:0000256" key="4">
    <source>
        <dbReference type="ARBA" id="ARBA00022741"/>
    </source>
</evidence>
<evidence type="ECO:0000256" key="2">
    <source>
        <dbReference type="ARBA" id="ARBA00022490"/>
    </source>
</evidence>
<feature type="compositionally biased region" description="Basic and acidic residues" evidence="6">
    <location>
        <begin position="77"/>
        <end position="99"/>
    </location>
</feature>
<feature type="compositionally biased region" description="Basic and acidic residues" evidence="6">
    <location>
        <begin position="253"/>
        <end position="277"/>
    </location>
</feature>
<protein>
    <submittedName>
        <fullName evidence="7">Uncharacterized protein</fullName>
    </submittedName>
</protein>
<gene>
    <name evidence="7" type="ORF">PC113_g861</name>
</gene>
<comment type="subcellular location">
    <subcellularLocation>
        <location evidence="1">Cytoplasm</location>
    </subcellularLocation>
</comment>
<sequence length="1126" mass="128535">MSSSILPRLQDSRVKSSSLGLLPPLVSDAGTSSSNSQRSRLKQPNQRSLPTMTSSSSGVKFPSLAKPQQLNVLPRCNQKEEEHGRTTRRDNNEEDEKRHGLTSSRTSFSSRSSLNATQVKDKNRDFIKELGEKRRKEKEDGARQERRKKKLHEKMTRKILKGADVRQKQTASSPEVDDLSSEVSLEGEPQEYDEAEAERRKEKAKRQKRLLKKQQAHLARIQAKQREEQQQQELEKEREQRKREKVTQTVLHKIQDSINRSEEQDATETKSDADEPPKVNQQAEAAAEEQTEEQKQRAKEQRDAIHRKQQKYLQKLADQRKQKEKEDEDARILQEKRKKRIQKEAQQRLQEAAAKQQALAEEREKEEAAAAAAAAEKAANAGPPVDVEAMVARLSKLKERDAQIIPEARDFASWKKRHGVATDQKVFCMTGWYPAIREELEKRGWFYNQDRVSPYFDFKWTLKSDELRGVKLEKHQYVNHFTQNAAITTKVGLIHNLRSAVWHHSVDIDGIFPRAYDLNDHMDMDNFIQDFRYGVAEGLLKQLARRGLQLQNKLPGTASMGANEALVDVVLAIARKKVKSKRPESNNLESISHVDPLEESVDNPLSTGVDDLVTDLQWEVLTKCSLDKPGHLRASLMYKKKAYAEEKDVATEGKGSDTVMSAREKRLQRHADRLRADAFNREKARLSDLITHVSLVRDGAFNESIRLAQELEKLCPQFHINGGAEFMLPEPHPAAATSSSQNVWIVKPAGMSRGRGIRVFNDLDQLLEYVDVENHKECQWVAQKYIENPLLLCKRKFDIRQWVLVTGWDPLTVWFNEDCYLRFSSEEYSMDDLTDQYVHLTNNSIQKYSDKFNDVYATDDGEMQVEGNMWHSDDFKTFLSTKMGKPEIWDSHMHPRMKEIVVQSLQCVQDMVNHRSNSCELYGYDFMVDENLTPWLIEVNSSPACDYSTPIAQRYVESGLSGIIKVVVDHRGYEQKKRSGNAAGLEEPDTGCWHRIHKAEYVGKPMSLYAVDFQVRGAKMQRSRRSAKLYGGKLSTKMAADVISEGADADSDVDAAVTGPVLEEEDRDADDEDVAQEDEKQGESDGQDEGAEEDSRAERSSVDNRGDELKAQECKETLADDIDPLL</sequence>
<evidence type="ECO:0000256" key="3">
    <source>
        <dbReference type="ARBA" id="ARBA00022598"/>
    </source>
</evidence>
<feature type="compositionally biased region" description="Basic and acidic residues" evidence="6">
    <location>
        <begin position="224"/>
        <end position="246"/>
    </location>
</feature>
<proteinExistence type="predicted"/>